<evidence type="ECO:0000313" key="2">
    <source>
        <dbReference type="Proteomes" id="UP000831327"/>
    </source>
</evidence>
<reference evidence="1 2" key="1">
    <citation type="journal article" date="2016" name="Microbes Environ.">
        <title>Phylogenetically diverse aerobic anoxygenic phototrophic bacteria isolated from epilithic biofilms in Tama river, Japan.</title>
        <authorList>
            <person name="Hirose S."/>
            <person name="Matsuura K."/>
            <person name="Haruta S."/>
        </authorList>
    </citation>
    <scope>NUCLEOTIDE SEQUENCE [LARGE SCALE GENOMIC DNA]</scope>
    <source>
        <strain evidence="1 2">S08</strain>
    </source>
</reference>
<name>A0ABM7YAP3_9PROT</name>
<sequence length="306" mass="32703">MPFVPPGTHLLQGAIDCHVHCAPHLSGRSVNVFGAVRQAAAAGMRAIGIMCNFQNTSGFAALANDELGDLGIEAFGGLIMQPTAGGVTLEAARTAIGYGYGPGTGARFVSLPTHHTRHVATREGRSPAFLETTFSVPENGRIPDPVPAIMELCAAKDVVFDCGHVSGREAVALTEEAKRRGCTRIRTHCSRYALEEIEAITALGGYAEFSFFVLTHATQVGLTHVDEEKHKIASNSVIQDFTPRLRAAGDRAIVSSDAGVYLLPPPVEAFREYLMLIESEGFTEAEIRRMSAENPARLFRIGGASV</sequence>
<organism evidence="1 2">
    <name type="scientific">Roseomonas fluvialis</name>
    <dbReference type="NCBI Taxonomy" id="1750527"/>
    <lineage>
        <taxon>Bacteria</taxon>
        <taxon>Pseudomonadati</taxon>
        <taxon>Pseudomonadota</taxon>
        <taxon>Alphaproteobacteria</taxon>
        <taxon>Acetobacterales</taxon>
        <taxon>Roseomonadaceae</taxon>
        <taxon>Roseomonas</taxon>
    </lineage>
</organism>
<evidence type="ECO:0000313" key="1">
    <source>
        <dbReference type="EMBL" id="BDG75164.1"/>
    </source>
</evidence>
<dbReference type="InterPro" id="IPR032466">
    <property type="entry name" value="Metal_Hydrolase"/>
</dbReference>
<accession>A0ABM7YAP3</accession>
<proteinExistence type="predicted"/>
<dbReference type="RefSeq" id="WP_244457254.1">
    <property type="nucleotide sequence ID" value="NZ_AP025637.1"/>
</dbReference>
<dbReference type="Pfam" id="PF19799">
    <property type="entry name" value="DUF6282"/>
    <property type="match status" value="1"/>
</dbReference>
<dbReference type="SUPFAM" id="SSF51556">
    <property type="entry name" value="Metallo-dependent hydrolases"/>
    <property type="match status" value="1"/>
</dbReference>
<protein>
    <recommendedName>
        <fullName evidence="3">Amidohydrolase family protein</fullName>
    </recommendedName>
</protein>
<dbReference type="EMBL" id="AP025637">
    <property type="protein sequence ID" value="BDG75164.1"/>
    <property type="molecule type" value="Genomic_DNA"/>
</dbReference>
<dbReference type="Gene3D" id="3.20.20.140">
    <property type="entry name" value="Metal-dependent hydrolases"/>
    <property type="match status" value="1"/>
</dbReference>
<keyword evidence="2" id="KW-1185">Reference proteome</keyword>
<evidence type="ECO:0008006" key="3">
    <source>
        <dbReference type="Google" id="ProtNLM"/>
    </source>
</evidence>
<dbReference type="InterPro" id="IPR046249">
    <property type="entry name" value="DUF6282"/>
</dbReference>
<dbReference type="Proteomes" id="UP000831327">
    <property type="component" value="Chromosome"/>
</dbReference>
<gene>
    <name evidence="1" type="ORF">Rmf_50930</name>
</gene>